<evidence type="ECO:0000259" key="3">
    <source>
        <dbReference type="PROSITE" id="PS51192"/>
    </source>
</evidence>
<dbReference type="Pfam" id="PF00176">
    <property type="entry name" value="SNF2-rel_dom"/>
    <property type="match status" value="1"/>
</dbReference>
<sequence>MLHRLDLHLDPGHGPVLWARREEAGRGAPLSDLTAVIPQLPTPLADALDGVGRLRHRIDVPRPRGRTLEVRGHLLDGPRLIDLLDATEEVLRRGDRSRDLAAALLPAVEGWTSVLATPELAISPALVAAVLRDLQAQRLVRTRSIGIRIHEVFGEAWARWSPLEDDPPPLLDLLVDARARRAFGHHLAQSGFPAEGDPHDVLPALGGECALKVDVPALRGVQRAVDAYLDSGRARVALRSEDSELVVRLFEPPDGSRWPLQTCLREPDGTVHPVADLRAVGDIGTAGAMEASAEVMRLAPTVRDAQVDETGVDWLLTTAQASDFLAHDTPALEAAGVTVLLPRDWTKTRTTLKAEATEEPQPEGGGSGVGVRAMAGFRWSVSVGETELTDEELAEIREAQSELVRLRGRWVRLDAATLRAAERFLDAFTARARRRGDVDGLPARDPEARAARLPAPRPLGPDLSRGSAAAPGGRAPEELVTDWASVFSLLLSSTAQELDVDLTSLVRGDESGWSNTLARLLPGGPGALPHPSPATLRAQLRGYQVEGLNWMWALHELGLGGILADDMGLGKTMQVLALLCREREDIALLAGPGAAEPAEPAALPDPGDDARHRRLLAAHGIDEELRPGPTLLVCPMSVVGSWQREARTFAPHLAVHVHHGGDRIRDESFGEGAADMDLVITTYSLLARDLAVLQQVPWQRIVFDEAQHLKNRATGVSRAARSLSARHRLALTGTPVENRLADLHSLMDVVNPGVLGPAAAFHEQIAAPIENDGDPSAVSRLRWVTAPFVLRRVKTDRAIISDLPEKIEMTSTVRLTPEQAGLYEALVAELMTEIDGAEQNQRRSLVTSTLTRLKQVCNHPAHYLGDGSGILREGQHRSGKLEHVDDLLEKAFDKGEKVLLFTQFTTFGHMLVPYWRERFGRDVPFLHGGVSKQDRDHMVAEFQGRPDEPGAMLLSLRAGGTGITLTAANHVVHLDRWWNPAVENQATDRAFRIGQRKDVQVRKLVSLGTVEERIDQVLSEKQGLADLTIAPGESWLADLDDQSLLRLLSYDVPEEEGR</sequence>
<organism evidence="5 6">
    <name type="scientific">Brachybacterium phenoliresistens</name>
    <dbReference type="NCBI Taxonomy" id="396014"/>
    <lineage>
        <taxon>Bacteria</taxon>
        <taxon>Bacillati</taxon>
        <taxon>Actinomycetota</taxon>
        <taxon>Actinomycetes</taxon>
        <taxon>Micrococcales</taxon>
        <taxon>Dermabacteraceae</taxon>
        <taxon>Brachybacterium</taxon>
    </lineage>
</organism>
<feature type="compositionally biased region" description="Basic and acidic residues" evidence="2">
    <location>
        <begin position="437"/>
        <end position="450"/>
    </location>
</feature>
<dbReference type="SMART" id="SM00487">
    <property type="entry name" value="DEXDc"/>
    <property type="match status" value="1"/>
</dbReference>
<evidence type="ECO:0000259" key="4">
    <source>
        <dbReference type="PROSITE" id="PS51194"/>
    </source>
</evidence>
<dbReference type="Pfam" id="PF12419">
    <property type="entry name" value="DUF3670"/>
    <property type="match status" value="1"/>
</dbReference>
<dbReference type="OrthoDB" id="9760715at2"/>
<name>Z9JUE3_9MICO</name>
<dbReference type="InterPro" id="IPR027417">
    <property type="entry name" value="P-loop_NTPase"/>
</dbReference>
<keyword evidence="1" id="KW-0378">Hydrolase</keyword>
<evidence type="ECO:0000313" key="6">
    <source>
        <dbReference type="Proteomes" id="UP000023067"/>
    </source>
</evidence>
<dbReference type="Gene3D" id="3.40.50.300">
    <property type="entry name" value="P-loop containing nucleotide triphosphate hydrolases"/>
    <property type="match status" value="1"/>
</dbReference>
<dbReference type="eggNOG" id="COG0553">
    <property type="taxonomic scope" value="Bacteria"/>
</dbReference>
<comment type="caution">
    <text evidence="5">The sequence shown here is derived from an EMBL/GenBank/DDBJ whole genome shotgun (WGS) entry which is preliminary data.</text>
</comment>
<dbReference type="InterPro" id="IPR038718">
    <property type="entry name" value="SNF2-like_sf"/>
</dbReference>
<reference evidence="5 6" key="1">
    <citation type="submission" date="2014-02" db="EMBL/GenBank/DDBJ databases">
        <title>Genome sequence of Brachybacterium phenoliresistens strain W13A50.</title>
        <authorList>
            <person name="Wang X."/>
        </authorList>
    </citation>
    <scope>NUCLEOTIDE SEQUENCE [LARGE SCALE GENOMIC DNA]</scope>
    <source>
        <strain evidence="5 6">W13A50</strain>
    </source>
</reference>
<proteinExistence type="predicted"/>
<accession>Z9JUE3</accession>
<dbReference type="InterPro" id="IPR022138">
    <property type="entry name" value="DUF3670"/>
</dbReference>
<dbReference type="PROSITE" id="PS51192">
    <property type="entry name" value="HELICASE_ATP_BIND_1"/>
    <property type="match status" value="1"/>
</dbReference>
<evidence type="ECO:0000313" key="5">
    <source>
        <dbReference type="EMBL" id="EWS81628.1"/>
    </source>
</evidence>
<dbReference type="PATRIC" id="fig|396014.3.peg.1499"/>
<dbReference type="PROSITE" id="PS51194">
    <property type="entry name" value="HELICASE_CTER"/>
    <property type="match status" value="1"/>
</dbReference>
<dbReference type="Proteomes" id="UP000023067">
    <property type="component" value="Unassembled WGS sequence"/>
</dbReference>
<dbReference type="PANTHER" id="PTHR10799">
    <property type="entry name" value="SNF2/RAD54 HELICASE FAMILY"/>
    <property type="match status" value="1"/>
</dbReference>
<keyword evidence="6" id="KW-1185">Reference proteome</keyword>
<dbReference type="HOGENOM" id="CLU_000315_21_8_11"/>
<feature type="domain" description="Helicase C-terminal" evidence="4">
    <location>
        <begin position="883"/>
        <end position="1040"/>
    </location>
</feature>
<dbReference type="SUPFAM" id="SSF52540">
    <property type="entry name" value="P-loop containing nucleoside triphosphate hydrolases"/>
    <property type="match status" value="2"/>
</dbReference>
<feature type="region of interest" description="Disordered" evidence="2">
    <location>
        <begin position="437"/>
        <end position="474"/>
    </location>
</feature>
<dbReference type="GO" id="GO:0016787">
    <property type="term" value="F:hydrolase activity"/>
    <property type="evidence" value="ECO:0007669"/>
    <property type="project" value="UniProtKB-KW"/>
</dbReference>
<keyword evidence="5" id="KW-0547">Nucleotide-binding</keyword>
<dbReference type="InterPro" id="IPR001650">
    <property type="entry name" value="Helicase_C-like"/>
</dbReference>
<evidence type="ECO:0000256" key="2">
    <source>
        <dbReference type="SAM" id="MobiDB-lite"/>
    </source>
</evidence>
<dbReference type="GO" id="GO:0005524">
    <property type="term" value="F:ATP binding"/>
    <property type="evidence" value="ECO:0007669"/>
    <property type="project" value="InterPro"/>
</dbReference>
<dbReference type="EMBL" id="JDYK01000006">
    <property type="protein sequence ID" value="EWS81628.1"/>
    <property type="molecule type" value="Genomic_DNA"/>
</dbReference>
<dbReference type="SMART" id="SM00490">
    <property type="entry name" value="HELICc"/>
    <property type="match status" value="1"/>
</dbReference>
<dbReference type="InterPro" id="IPR000330">
    <property type="entry name" value="SNF2_N"/>
</dbReference>
<dbReference type="Gene3D" id="3.40.50.10810">
    <property type="entry name" value="Tandem AAA-ATPase domain"/>
    <property type="match status" value="1"/>
</dbReference>
<gene>
    <name evidence="5" type="ORF">BF93_15765</name>
</gene>
<keyword evidence="5" id="KW-0347">Helicase</keyword>
<dbReference type="STRING" id="396014.BF93_15765"/>
<dbReference type="GO" id="GO:0004386">
    <property type="term" value="F:helicase activity"/>
    <property type="evidence" value="ECO:0007669"/>
    <property type="project" value="UniProtKB-KW"/>
</dbReference>
<keyword evidence="5" id="KW-0067">ATP-binding</keyword>
<dbReference type="RefSeq" id="WP_038371697.1">
    <property type="nucleotide sequence ID" value="NZ_KK069991.1"/>
</dbReference>
<protein>
    <submittedName>
        <fullName evidence="5">Helicase</fullName>
    </submittedName>
</protein>
<dbReference type="Pfam" id="PF00271">
    <property type="entry name" value="Helicase_C"/>
    <property type="match status" value="1"/>
</dbReference>
<feature type="compositionally biased region" description="Low complexity" evidence="2">
    <location>
        <begin position="460"/>
        <end position="474"/>
    </location>
</feature>
<dbReference type="InterPro" id="IPR014001">
    <property type="entry name" value="Helicase_ATP-bd"/>
</dbReference>
<feature type="domain" description="Helicase ATP-binding" evidence="3">
    <location>
        <begin position="552"/>
        <end position="753"/>
    </location>
</feature>
<dbReference type="CDD" id="cd18793">
    <property type="entry name" value="SF2_C_SNF"/>
    <property type="match status" value="1"/>
</dbReference>
<dbReference type="InterPro" id="IPR049730">
    <property type="entry name" value="SNF2/RAD54-like_C"/>
</dbReference>
<evidence type="ECO:0000256" key="1">
    <source>
        <dbReference type="ARBA" id="ARBA00022801"/>
    </source>
</evidence>
<dbReference type="AlphaFoldDB" id="Z9JUE3"/>